<comment type="catalytic activity">
    <reaction evidence="4">
        <text>L-glutaminyl-[ribosomal protein uL3] + S-adenosyl-L-methionine = N(5)-methyl-L-glutaminyl-[ribosomal protein uL3] + S-adenosyl-L-homocysteine + H(+)</text>
        <dbReference type="Rhea" id="RHEA:45020"/>
        <dbReference type="Rhea" id="RHEA-COMP:11063"/>
        <dbReference type="Rhea" id="RHEA-COMP:11064"/>
        <dbReference type="ChEBI" id="CHEBI:15378"/>
        <dbReference type="ChEBI" id="CHEBI:30011"/>
        <dbReference type="ChEBI" id="CHEBI:57856"/>
        <dbReference type="ChEBI" id="CHEBI:59789"/>
        <dbReference type="ChEBI" id="CHEBI:61891"/>
        <dbReference type="EC" id="2.1.1.298"/>
    </reaction>
</comment>
<evidence type="ECO:0000256" key="2">
    <source>
        <dbReference type="ARBA" id="ARBA00022679"/>
    </source>
</evidence>
<dbReference type="GO" id="GO:0005829">
    <property type="term" value="C:cytosol"/>
    <property type="evidence" value="ECO:0007669"/>
    <property type="project" value="TreeGrafter"/>
</dbReference>
<evidence type="ECO:0000313" key="7">
    <source>
        <dbReference type="Proteomes" id="UP000307790"/>
    </source>
</evidence>
<dbReference type="EMBL" id="VCBC01000002">
    <property type="protein sequence ID" value="TLU67724.1"/>
    <property type="molecule type" value="Genomic_DNA"/>
</dbReference>
<dbReference type="InterPro" id="IPR017127">
    <property type="entry name" value="Ribosome_uL3_MTase"/>
</dbReference>
<dbReference type="GO" id="GO:0003676">
    <property type="term" value="F:nucleic acid binding"/>
    <property type="evidence" value="ECO:0007669"/>
    <property type="project" value="InterPro"/>
</dbReference>
<protein>
    <recommendedName>
        <fullName evidence="4">Ribosomal protein uL3 glutamine methyltransferase</fullName>
        <shortName evidence="4">uL3 MTase</shortName>
        <ecNumber evidence="4">2.1.1.298</ecNumber>
    </recommendedName>
    <alternativeName>
        <fullName evidence="4">N5-glutamine methyltransferase PrmB</fullName>
    </alternativeName>
</protein>
<dbReference type="SUPFAM" id="SSF53335">
    <property type="entry name" value="S-adenosyl-L-methionine-dependent methyltransferases"/>
    <property type="match status" value="1"/>
</dbReference>
<accession>A0A5R9IQC1</accession>
<dbReference type="Gene3D" id="3.40.50.150">
    <property type="entry name" value="Vaccinia Virus protein VP39"/>
    <property type="match status" value="1"/>
</dbReference>
<dbReference type="GO" id="GO:0036009">
    <property type="term" value="F:protein-glutamine N-methyltransferase activity"/>
    <property type="evidence" value="ECO:0007669"/>
    <property type="project" value="UniProtKB-UniRule"/>
</dbReference>
<dbReference type="InterPro" id="IPR029063">
    <property type="entry name" value="SAM-dependent_MTases_sf"/>
</dbReference>
<sequence>MLEIKVNEVVEDLQTIQDMLRWSVSRFNEVDLFYGHGTDNPWDEAFSLICFALNLPPLNEDSLLTSRLTRSEKLAIIELILRRADERIPAAYITNQAYFSGLPFYIDERVLVPRSPIAELIQQRFAQQIENPPTQILDLCTGSGCIAIACAYQFPEAMVDAIDLSADALDVAAINVENHQLEYQVNLIQSDLFTSVAGKRYDLIVTNPPYVDAEDISDMPEEFHHEPEMGLGCGHDGLDLVRKILAQSGNYLNDDGVLICEVGNSMVHVIAEYPQLPLRWLEFEQGGLGVFAITKAQLEQFKDILDSKVVG</sequence>
<evidence type="ECO:0000259" key="5">
    <source>
        <dbReference type="Pfam" id="PF05175"/>
    </source>
</evidence>
<dbReference type="CDD" id="cd02440">
    <property type="entry name" value="AdoMet_MTases"/>
    <property type="match status" value="1"/>
</dbReference>
<dbReference type="HAMAP" id="MF_02125">
    <property type="entry name" value="L3_methyltr_PrmB"/>
    <property type="match status" value="1"/>
</dbReference>
<dbReference type="NCBIfam" id="TIGR03533">
    <property type="entry name" value="L3_gln_methyl"/>
    <property type="match status" value="1"/>
</dbReference>
<organism evidence="6 7">
    <name type="scientific">Thalassotalea litorea</name>
    <dbReference type="NCBI Taxonomy" id="2020715"/>
    <lineage>
        <taxon>Bacteria</taxon>
        <taxon>Pseudomonadati</taxon>
        <taxon>Pseudomonadota</taxon>
        <taxon>Gammaproteobacteria</taxon>
        <taxon>Alteromonadales</taxon>
        <taxon>Colwelliaceae</taxon>
        <taxon>Thalassotalea</taxon>
    </lineage>
</organism>
<dbReference type="Proteomes" id="UP000307790">
    <property type="component" value="Unassembled WGS sequence"/>
</dbReference>
<dbReference type="AlphaFoldDB" id="A0A5R9IQC1"/>
<dbReference type="PANTHER" id="PTHR47806:SF1">
    <property type="entry name" value="RIBOSOMAL PROTEIN UL3 GLUTAMINE METHYLTRANSFERASE"/>
    <property type="match status" value="1"/>
</dbReference>
<dbReference type="PIRSF" id="PIRSF037167">
    <property type="entry name" value="Mtase_YfcB_prd"/>
    <property type="match status" value="1"/>
</dbReference>
<evidence type="ECO:0000313" key="6">
    <source>
        <dbReference type="EMBL" id="TLU67724.1"/>
    </source>
</evidence>
<keyword evidence="2 4" id="KW-0808">Transferase</keyword>
<dbReference type="Pfam" id="PF05175">
    <property type="entry name" value="MTS"/>
    <property type="match status" value="1"/>
</dbReference>
<dbReference type="Gene3D" id="1.10.8.10">
    <property type="entry name" value="DNA helicase RuvA subunit, C-terminal domain"/>
    <property type="match status" value="1"/>
</dbReference>
<keyword evidence="6" id="KW-0687">Ribonucleoprotein</keyword>
<evidence type="ECO:0000256" key="4">
    <source>
        <dbReference type="HAMAP-Rule" id="MF_02125"/>
    </source>
</evidence>
<gene>
    <name evidence="4 6" type="primary">prmB</name>
    <name evidence="6" type="ORF">FE810_01890</name>
</gene>
<keyword evidence="3 4" id="KW-0949">S-adenosyl-L-methionine</keyword>
<evidence type="ECO:0000256" key="3">
    <source>
        <dbReference type="ARBA" id="ARBA00022691"/>
    </source>
</evidence>
<keyword evidence="1 4" id="KW-0489">Methyltransferase</keyword>
<proteinExistence type="inferred from homology"/>
<dbReference type="NCBIfam" id="TIGR00536">
    <property type="entry name" value="hemK_fam"/>
    <property type="match status" value="1"/>
</dbReference>
<dbReference type="EC" id="2.1.1.298" evidence="4"/>
<name>A0A5R9IQC1_9GAMM</name>
<keyword evidence="7" id="KW-1185">Reference proteome</keyword>
<comment type="function">
    <text evidence="4">Methylates ribosomal protein uL3 on a specific glutamine residue.</text>
</comment>
<dbReference type="InterPro" id="IPR004556">
    <property type="entry name" value="HemK-like"/>
</dbReference>
<reference evidence="6 7" key="1">
    <citation type="submission" date="2019-05" db="EMBL/GenBank/DDBJ databases">
        <title>Genome sequences of Thalassotalea litorea 1K03283.</title>
        <authorList>
            <person name="Zhang D."/>
        </authorList>
    </citation>
    <scope>NUCLEOTIDE SEQUENCE [LARGE SCALE GENOMIC DNA]</scope>
    <source>
        <strain evidence="6 7">MCCC 1K03283</strain>
    </source>
</reference>
<comment type="similarity">
    <text evidence="4">Belongs to the protein N5-glutamine methyltransferase family. PrmB subfamily.</text>
</comment>
<dbReference type="GO" id="GO:0032259">
    <property type="term" value="P:methylation"/>
    <property type="evidence" value="ECO:0007669"/>
    <property type="project" value="UniProtKB-KW"/>
</dbReference>
<comment type="caution">
    <text evidence="6">The sequence shown here is derived from an EMBL/GenBank/DDBJ whole genome shotgun (WGS) entry which is preliminary data.</text>
</comment>
<dbReference type="InterPro" id="IPR002052">
    <property type="entry name" value="DNA_methylase_N6_adenine_CS"/>
</dbReference>
<feature type="domain" description="Methyltransferase small" evidence="5">
    <location>
        <begin position="126"/>
        <end position="216"/>
    </location>
</feature>
<dbReference type="PANTHER" id="PTHR47806">
    <property type="entry name" value="50S RIBOSOMAL PROTEIN L3 GLUTAMINE METHYLTRANSFERASE"/>
    <property type="match status" value="1"/>
</dbReference>
<dbReference type="FunFam" id="3.40.50.150:FF:000042">
    <property type="entry name" value="50S ribosomal protein L3 glutamine methyltransferase"/>
    <property type="match status" value="1"/>
</dbReference>
<dbReference type="GO" id="GO:0005840">
    <property type="term" value="C:ribosome"/>
    <property type="evidence" value="ECO:0007669"/>
    <property type="project" value="UniProtKB-KW"/>
</dbReference>
<keyword evidence="6" id="KW-0689">Ribosomal protein</keyword>
<dbReference type="InterPro" id="IPR007848">
    <property type="entry name" value="Small_mtfrase_dom"/>
</dbReference>
<dbReference type="PROSITE" id="PS00092">
    <property type="entry name" value="N6_MTASE"/>
    <property type="match status" value="1"/>
</dbReference>
<dbReference type="RefSeq" id="WP_138318327.1">
    <property type="nucleotide sequence ID" value="NZ_VCBC01000002.1"/>
</dbReference>
<dbReference type="OrthoDB" id="9800643at2"/>
<evidence type="ECO:0000256" key="1">
    <source>
        <dbReference type="ARBA" id="ARBA00022603"/>
    </source>
</evidence>